<gene>
    <name evidence="3" type="ORF">ACFOD3_12770</name>
</gene>
<evidence type="ECO:0000256" key="1">
    <source>
        <dbReference type="SAM" id="Phobius"/>
    </source>
</evidence>
<name>A0ABV7BU09_9PROT</name>
<keyword evidence="1" id="KW-0472">Membrane</keyword>
<comment type="caution">
    <text evidence="3">The sequence shown here is derived from an EMBL/GenBank/DDBJ whole genome shotgun (WGS) entry which is preliminary data.</text>
</comment>
<dbReference type="InterPro" id="IPR003848">
    <property type="entry name" value="DUF218"/>
</dbReference>
<proteinExistence type="predicted"/>
<feature type="domain" description="DUF218" evidence="2">
    <location>
        <begin position="83"/>
        <end position="249"/>
    </location>
</feature>
<reference evidence="4" key="1">
    <citation type="journal article" date="2019" name="Int. J. Syst. Evol. Microbiol.">
        <title>The Global Catalogue of Microorganisms (GCM) 10K type strain sequencing project: providing services to taxonomists for standard genome sequencing and annotation.</title>
        <authorList>
            <consortium name="The Broad Institute Genomics Platform"/>
            <consortium name="The Broad Institute Genome Sequencing Center for Infectious Disease"/>
            <person name="Wu L."/>
            <person name="Ma J."/>
        </authorList>
    </citation>
    <scope>NUCLEOTIDE SEQUENCE [LARGE SCALE GENOMIC DNA]</scope>
    <source>
        <strain evidence="4">CGMCC 1.16855</strain>
    </source>
</reference>
<accession>A0ABV7BU09</accession>
<organism evidence="3 4">
    <name type="scientific">Falsiroseomonas tokyonensis</name>
    <dbReference type="NCBI Taxonomy" id="430521"/>
    <lineage>
        <taxon>Bacteria</taxon>
        <taxon>Pseudomonadati</taxon>
        <taxon>Pseudomonadota</taxon>
        <taxon>Alphaproteobacteria</taxon>
        <taxon>Acetobacterales</taxon>
        <taxon>Roseomonadaceae</taxon>
        <taxon>Falsiroseomonas</taxon>
    </lineage>
</organism>
<dbReference type="Pfam" id="PF02698">
    <property type="entry name" value="DUF218"/>
    <property type="match status" value="1"/>
</dbReference>
<dbReference type="CDD" id="cd06259">
    <property type="entry name" value="YdcF-like"/>
    <property type="match status" value="1"/>
</dbReference>
<feature type="transmembrane region" description="Helical" evidence="1">
    <location>
        <begin position="48"/>
        <end position="67"/>
    </location>
</feature>
<dbReference type="PANTHER" id="PTHR30336:SF4">
    <property type="entry name" value="ENVELOPE BIOGENESIS FACTOR ELYC"/>
    <property type="match status" value="1"/>
</dbReference>
<keyword evidence="4" id="KW-1185">Reference proteome</keyword>
<protein>
    <submittedName>
        <fullName evidence="3">YdcF family protein</fullName>
    </submittedName>
</protein>
<evidence type="ECO:0000313" key="3">
    <source>
        <dbReference type="EMBL" id="MFC3000773.1"/>
    </source>
</evidence>
<dbReference type="EMBL" id="JBHRSB010000003">
    <property type="protein sequence ID" value="MFC3000773.1"/>
    <property type="molecule type" value="Genomic_DNA"/>
</dbReference>
<dbReference type="PANTHER" id="PTHR30336">
    <property type="entry name" value="INNER MEMBRANE PROTEIN, PROBABLE PERMEASE"/>
    <property type="match status" value="1"/>
</dbReference>
<dbReference type="RefSeq" id="WP_216836842.1">
    <property type="nucleotide sequence ID" value="NZ_JAFNJS010000003.1"/>
</dbReference>
<dbReference type="Proteomes" id="UP001595420">
    <property type="component" value="Unassembled WGS sequence"/>
</dbReference>
<sequence>MQDLLFLLSKVLWALLRPNTLALALAVLGLLLVWRGRRFGRWPLALGIGWYAAVFALPVAALLTLPLENRFPRPATPPAQVTGIIVLGGAVEQRMTEARGIPALNGAAERMTEGVALALRYPEARLVFTGGTAAIDQSGPTEAETARLLFTSLGLPAGRLVLENESRNTHENAVYTHRLLNPQPGETWLLVTSASHMPRSMGVFRAAGWSRIIAWPVNYTTGNDPAYWWDNPFPTKLNHAEWALREWVGLVAYRLMGRTPALFPAP</sequence>
<evidence type="ECO:0000259" key="2">
    <source>
        <dbReference type="Pfam" id="PF02698"/>
    </source>
</evidence>
<keyword evidence="1" id="KW-1133">Transmembrane helix</keyword>
<keyword evidence="1" id="KW-0812">Transmembrane</keyword>
<dbReference type="InterPro" id="IPR051599">
    <property type="entry name" value="Cell_Envelope_Assoc"/>
</dbReference>
<evidence type="ECO:0000313" key="4">
    <source>
        <dbReference type="Proteomes" id="UP001595420"/>
    </source>
</evidence>